<keyword evidence="2" id="KW-1185">Reference proteome</keyword>
<dbReference type="Proteomes" id="UP000015106">
    <property type="component" value="Chromosome 1"/>
</dbReference>
<dbReference type="EnsemblPlants" id="TuG1812G0100003809.01.T08">
    <property type="protein sequence ID" value="TuG1812G0100003809.01.T08.cds381105"/>
    <property type="gene ID" value="TuG1812G0100003809.01"/>
</dbReference>
<reference evidence="1" key="2">
    <citation type="submission" date="2018-03" db="EMBL/GenBank/DDBJ databases">
        <title>The Triticum urartu genome reveals the dynamic nature of wheat genome evolution.</title>
        <authorList>
            <person name="Ling H."/>
            <person name="Ma B."/>
            <person name="Shi X."/>
            <person name="Liu H."/>
            <person name="Dong L."/>
            <person name="Sun H."/>
            <person name="Cao Y."/>
            <person name="Gao Q."/>
            <person name="Zheng S."/>
            <person name="Li Y."/>
            <person name="Yu Y."/>
            <person name="Du H."/>
            <person name="Qi M."/>
            <person name="Li Y."/>
            <person name="Yu H."/>
            <person name="Cui Y."/>
            <person name="Wang N."/>
            <person name="Chen C."/>
            <person name="Wu H."/>
            <person name="Zhao Y."/>
            <person name="Zhang J."/>
            <person name="Li Y."/>
            <person name="Zhou W."/>
            <person name="Zhang B."/>
            <person name="Hu W."/>
            <person name="Eijk M."/>
            <person name="Tang J."/>
            <person name="Witsenboer H."/>
            <person name="Zhao S."/>
            <person name="Li Z."/>
            <person name="Zhang A."/>
            <person name="Wang D."/>
            <person name="Liang C."/>
        </authorList>
    </citation>
    <scope>NUCLEOTIDE SEQUENCE [LARGE SCALE GENOMIC DNA]</scope>
    <source>
        <strain evidence="1">cv. G1812</strain>
    </source>
</reference>
<reference evidence="1" key="3">
    <citation type="submission" date="2022-06" db="UniProtKB">
        <authorList>
            <consortium name="EnsemblPlants"/>
        </authorList>
    </citation>
    <scope>IDENTIFICATION</scope>
</reference>
<evidence type="ECO:0000313" key="2">
    <source>
        <dbReference type="Proteomes" id="UP000015106"/>
    </source>
</evidence>
<reference evidence="2" key="1">
    <citation type="journal article" date="2013" name="Nature">
        <title>Draft genome of the wheat A-genome progenitor Triticum urartu.</title>
        <authorList>
            <person name="Ling H.Q."/>
            <person name="Zhao S."/>
            <person name="Liu D."/>
            <person name="Wang J."/>
            <person name="Sun H."/>
            <person name="Zhang C."/>
            <person name="Fan H."/>
            <person name="Li D."/>
            <person name="Dong L."/>
            <person name="Tao Y."/>
            <person name="Gao C."/>
            <person name="Wu H."/>
            <person name="Li Y."/>
            <person name="Cui Y."/>
            <person name="Guo X."/>
            <person name="Zheng S."/>
            <person name="Wang B."/>
            <person name="Yu K."/>
            <person name="Liang Q."/>
            <person name="Yang W."/>
            <person name="Lou X."/>
            <person name="Chen J."/>
            <person name="Feng M."/>
            <person name="Jian J."/>
            <person name="Zhang X."/>
            <person name="Luo G."/>
            <person name="Jiang Y."/>
            <person name="Liu J."/>
            <person name="Wang Z."/>
            <person name="Sha Y."/>
            <person name="Zhang B."/>
            <person name="Wu H."/>
            <person name="Tang D."/>
            <person name="Shen Q."/>
            <person name="Xue P."/>
            <person name="Zou S."/>
            <person name="Wang X."/>
            <person name="Liu X."/>
            <person name="Wang F."/>
            <person name="Yang Y."/>
            <person name="An X."/>
            <person name="Dong Z."/>
            <person name="Zhang K."/>
            <person name="Zhang X."/>
            <person name="Luo M.C."/>
            <person name="Dvorak J."/>
            <person name="Tong Y."/>
            <person name="Wang J."/>
            <person name="Yang H."/>
            <person name="Li Z."/>
            <person name="Wang D."/>
            <person name="Zhang A."/>
            <person name="Wang J."/>
        </authorList>
    </citation>
    <scope>NUCLEOTIDE SEQUENCE</scope>
    <source>
        <strain evidence="2">cv. G1812</strain>
    </source>
</reference>
<dbReference type="Gramene" id="TuG1812G0100003809.01.T08">
    <property type="protein sequence ID" value="TuG1812G0100003809.01.T08.cds381105"/>
    <property type="gene ID" value="TuG1812G0100003809.01"/>
</dbReference>
<name>A0A8R7P4S6_TRIUA</name>
<dbReference type="AlphaFoldDB" id="A0A8R7P4S6"/>
<evidence type="ECO:0000313" key="1">
    <source>
        <dbReference type="EnsemblPlants" id="TuG1812G0100003809.01.T08.cds381105"/>
    </source>
</evidence>
<sequence>MRVEQHHYKMWRIGGSRVKKCPRLAQPSFLEAEQHDIATDKMEEGKGVEERGIYHFAQRQRCVRGIHLPPEPHMQLIVQ</sequence>
<protein>
    <submittedName>
        <fullName evidence="1">Uncharacterized protein</fullName>
    </submittedName>
</protein>
<accession>A0A8R7P4S6</accession>
<organism evidence="1 2">
    <name type="scientific">Triticum urartu</name>
    <name type="common">Red wild einkorn</name>
    <name type="synonym">Crithodium urartu</name>
    <dbReference type="NCBI Taxonomy" id="4572"/>
    <lineage>
        <taxon>Eukaryota</taxon>
        <taxon>Viridiplantae</taxon>
        <taxon>Streptophyta</taxon>
        <taxon>Embryophyta</taxon>
        <taxon>Tracheophyta</taxon>
        <taxon>Spermatophyta</taxon>
        <taxon>Magnoliopsida</taxon>
        <taxon>Liliopsida</taxon>
        <taxon>Poales</taxon>
        <taxon>Poaceae</taxon>
        <taxon>BOP clade</taxon>
        <taxon>Pooideae</taxon>
        <taxon>Triticodae</taxon>
        <taxon>Triticeae</taxon>
        <taxon>Triticinae</taxon>
        <taxon>Triticum</taxon>
    </lineage>
</organism>
<proteinExistence type="predicted"/>